<evidence type="ECO:0000256" key="7">
    <source>
        <dbReference type="SAM" id="MobiDB-lite"/>
    </source>
</evidence>
<keyword evidence="1 6" id="KW-0245">EGF-like domain</keyword>
<keyword evidence="11" id="KW-1185">Reference proteome</keyword>
<dbReference type="Proteomes" id="UP000694865">
    <property type="component" value="Unplaced"/>
</dbReference>
<name>A0ABM0MXB0_SACKO</name>
<feature type="non-terminal residue" evidence="12">
    <location>
        <position position="945"/>
    </location>
</feature>
<dbReference type="SUPFAM" id="SSF56436">
    <property type="entry name" value="C-type lectin-like"/>
    <property type="match status" value="1"/>
</dbReference>
<dbReference type="PROSITE" id="PS50041">
    <property type="entry name" value="C_TYPE_LECTIN_2"/>
    <property type="match status" value="1"/>
</dbReference>
<dbReference type="PANTHER" id="PTHR12916">
    <property type="entry name" value="CYTOCHROME C OXIDASE POLYPEPTIDE VIC-2"/>
    <property type="match status" value="1"/>
</dbReference>
<dbReference type="Pfam" id="PF20706">
    <property type="entry name" value="GT4-conflict"/>
    <property type="match status" value="1"/>
</dbReference>
<feature type="region of interest" description="Disordered" evidence="7">
    <location>
        <begin position="776"/>
        <end position="796"/>
    </location>
</feature>
<feature type="disulfide bond" evidence="6">
    <location>
        <begin position="114"/>
        <end position="123"/>
    </location>
</feature>
<evidence type="ECO:0000256" key="8">
    <source>
        <dbReference type="SAM" id="SignalP"/>
    </source>
</evidence>
<dbReference type="InterPro" id="IPR013032">
    <property type="entry name" value="EGF-like_CS"/>
</dbReference>
<dbReference type="Pfam" id="PF00059">
    <property type="entry name" value="Lectin_C"/>
    <property type="match status" value="1"/>
</dbReference>
<evidence type="ECO:0000256" key="5">
    <source>
        <dbReference type="ARBA" id="ARBA00023180"/>
    </source>
</evidence>
<feature type="disulfide bond" evidence="6">
    <location>
        <begin position="152"/>
        <end position="161"/>
    </location>
</feature>
<protein>
    <submittedName>
        <fullName evidence="12">Uncharacterized protein LOC102808514</fullName>
    </submittedName>
</protein>
<feature type="disulfide bond" evidence="6">
    <location>
        <begin position="76"/>
        <end position="85"/>
    </location>
</feature>
<dbReference type="InterPro" id="IPR018097">
    <property type="entry name" value="EGF_Ca-bd_CS"/>
</dbReference>
<evidence type="ECO:0000256" key="6">
    <source>
        <dbReference type="PROSITE-ProRule" id="PRU00076"/>
    </source>
</evidence>
<keyword evidence="3" id="KW-0677">Repeat</keyword>
<reference evidence="12" key="1">
    <citation type="submission" date="2025-08" db="UniProtKB">
        <authorList>
            <consortium name="RefSeq"/>
        </authorList>
    </citation>
    <scope>IDENTIFICATION</scope>
    <source>
        <tissue evidence="12">Testes</tissue>
    </source>
</reference>
<dbReference type="InterPro" id="IPR016186">
    <property type="entry name" value="C-type_lectin-like/link_sf"/>
</dbReference>
<feature type="chain" id="PRO_5045153969" evidence="8">
    <location>
        <begin position="25"/>
        <end position="945"/>
    </location>
</feature>
<feature type="domain" description="C-type lectin" evidence="10">
    <location>
        <begin position="225"/>
        <end position="347"/>
    </location>
</feature>
<sequence length="945" mass="105978">MVMSSLAVTAALGTLGGAIGTTASEETEASAYKQIGSRIRISTTTKPNTTVVPEICNECLNGGTCTGNSQSFTCACVSGYEGIRCETDIDDCDPNPCLNSGVCEDGINIYTCTCPEGYTGDICQTNIDDCDPNPCLNGGVCEDGINDYTCTCPEGYTGDICQTVLPPSCDINNGGCDHNCHPTYDGTGRYCSCNTGYDLKLDEMACDLICKTQNFPILTIRCVTYELAPSGSNWDGAVQGCENSGLKLFKIRDAEAANCILQYLQMNHPTLGDIWIGLRDSVGNAANPAYYDWVADGSDLTGYQNWAPGQPNDNSPWAAQRCVQLWKGSGYRWDNDDCYKGKRYFCETGINHDADEKKQIFSGYCEKIVDMKGCYSKVLVMRNALVVGLEWWPKNCDLALSIIQKDITLTISKEIDSVYCTVLWATEEEVENARRHGVQLILPKVKPNKSPTRNWLLLHEKYFPHLETYKDISFIIGHTYEDGMIDAARSIQIEVFPDAKLAIFNHRIPDETNSKLPSSDNELLQEADLIVSIGLKIFDQVEEIMNGKASPLHHCYYPGVDEMFTQLNLFKTKKDLSTCIEILSVDFVSNYEDYGAVASAMGRVADSFKVGEITPCWKFCGITKNNDIQKCELEKKAKSELLKIITFGRRTLDDVCDDFKQCHVFLNSQRRDPFGIIALSALAAGVPALLSRQSGAAKFLMDNFYHFGRMFTVLHENSDEEWFNIIMEILQNYPKVAETARKCRDDLLDCGEKGVIAKSHTDLLNLLHNLSQEKPVQRKGVKRRLPSPKSFDRKRKKTDTSFEITVKLKAIEECQEDLVYEYKIREQKIRKRNDSDTEEQLVRLFKPLQLKCENIREGSLVFTIQSKSKNGFQEFWKQYRKGEFSEKLSYIIIPPELRAMFEEVGITPGISVNINPEVYDEVIGKLEAYAKEGLDELDSSQVQKA</sequence>
<dbReference type="RefSeq" id="XP_006824651.1">
    <property type="nucleotide sequence ID" value="XM_006824588.1"/>
</dbReference>
<dbReference type="InterPro" id="IPR009030">
    <property type="entry name" value="Growth_fac_rcpt_cys_sf"/>
</dbReference>
<feature type="signal peptide" evidence="8">
    <location>
        <begin position="1"/>
        <end position="24"/>
    </location>
</feature>
<dbReference type="PROSITE" id="PS50026">
    <property type="entry name" value="EGF_3"/>
    <property type="match status" value="3"/>
</dbReference>
<dbReference type="GeneID" id="102808514"/>
<keyword evidence="5" id="KW-0325">Glycoprotein</keyword>
<comment type="caution">
    <text evidence="6">Lacks conserved residue(s) required for the propagation of feature annotation.</text>
</comment>
<feature type="domain" description="EGF-like" evidence="9">
    <location>
        <begin position="126"/>
        <end position="162"/>
    </location>
</feature>
<dbReference type="PROSITE" id="PS01187">
    <property type="entry name" value="EGF_CA"/>
    <property type="match status" value="2"/>
</dbReference>
<dbReference type="SMART" id="SM00034">
    <property type="entry name" value="CLECT"/>
    <property type="match status" value="1"/>
</dbReference>
<evidence type="ECO:0000256" key="2">
    <source>
        <dbReference type="ARBA" id="ARBA00022729"/>
    </source>
</evidence>
<dbReference type="InterPro" id="IPR016187">
    <property type="entry name" value="CTDL_fold"/>
</dbReference>
<feature type="domain" description="EGF-like" evidence="9">
    <location>
        <begin position="52"/>
        <end position="86"/>
    </location>
</feature>
<gene>
    <name evidence="12" type="primary">LOC102808514</name>
</gene>
<dbReference type="InterPro" id="IPR000152">
    <property type="entry name" value="EGF-type_Asp/Asn_hydroxyl_site"/>
</dbReference>
<dbReference type="InterPro" id="IPR001304">
    <property type="entry name" value="C-type_lectin-like"/>
</dbReference>
<dbReference type="CDD" id="cd00053">
    <property type="entry name" value="EGF"/>
    <property type="match status" value="1"/>
</dbReference>
<evidence type="ECO:0000259" key="10">
    <source>
        <dbReference type="PROSITE" id="PS50041"/>
    </source>
</evidence>
<dbReference type="PANTHER" id="PTHR12916:SF4">
    <property type="entry name" value="UNINFLATABLE, ISOFORM C"/>
    <property type="match status" value="1"/>
</dbReference>
<keyword evidence="2 8" id="KW-0732">Signal</keyword>
<feature type="domain" description="EGF-like" evidence="9">
    <location>
        <begin position="88"/>
        <end position="124"/>
    </location>
</feature>
<dbReference type="InterPro" id="IPR000742">
    <property type="entry name" value="EGF"/>
</dbReference>
<dbReference type="Gene3D" id="2.10.25.10">
    <property type="entry name" value="Laminin"/>
    <property type="match status" value="4"/>
</dbReference>
<dbReference type="SMART" id="SM00181">
    <property type="entry name" value="EGF"/>
    <property type="match status" value="4"/>
</dbReference>
<organism evidence="11 12">
    <name type="scientific">Saccoglossus kowalevskii</name>
    <name type="common">Acorn worm</name>
    <dbReference type="NCBI Taxonomy" id="10224"/>
    <lineage>
        <taxon>Eukaryota</taxon>
        <taxon>Metazoa</taxon>
        <taxon>Hemichordata</taxon>
        <taxon>Enteropneusta</taxon>
        <taxon>Harrimaniidae</taxon>
        <taxon>Saccoglossus</taxon>
    </lineage>
</organism>
<dbReference type="SUPFAM" id="SSF53756">
    <property type="entry name" value="UDP-Glycosyltransferase/glycogen phosphorylase"/>
    <property type="match status" value="1"/>
</dbReference>
<dbReference type="Pfam" id="PF12661">
    <property type="entry name" value="hEGF"/>
    <property type="match status" value="1"/>
</dbReference>
<proteinExistence type="predicted"/>
<feature type="compositionally biased region" description="Basic residues" evidence="7">
    <location>
        <begin position="777"/>
        <end position="796"/>
    </location>
</feature>
<evidence type="ECO:0000313" key="11">
    <source>
        <dbReference type="Proteomes" id="UP000694865"/>
    </source>
</evidence>
<dbReference type="CDD" id="cd00054">
    <property type="entry name" value="EGF_CA"/>
    <property type="match status" value="2"/>
</dbReference>
<dbReference type="PROSITE" id="PS00010">
    <property type="entry name" value="ASX_HYDROXYL"/>
    <property type="match status" value="2"/>
</dbReference>
<dbReference type="InterPro" id="IPR001881">
    <property type="entry name" value="EGF-like_Ca-bd_dom"/>
</dbReference>
<dbReference type="CDD" id="cd00037">
    <property type="entry name" value="CLECT"/>
    <property type="match status" value="1"/>
</dbReference>
<dbReference type="Gene3D" id="3.10.100.10">
    <property type="entry name" value="Mannose-Binding Protein A, subunit A"/>
    <property type="match status" value="1"/>
</dbReference>
<keyword evidence="4 6" id="KW-1015">Disulfide bond</keyword>
<dbReference type="PROSITE" id="PS01186">
    <property type="entry name" value="EGF_2"/>
    <property type="match status" value="3"/>
</dbReference>
<dbReference type="SMART" id="SM00179">
    <property type="entry name" value="EGF_CA"/>
    <property type="match status" value="3"/>
</dbReference>
<evidence type="ECO:0000256" key="4">
    <source>
        <dbReference type="ARBA" id="ARBA00023157"/>
    </source>
</evidence>
<dbReference type="Gene3D" id="3.40.50.2000">
    <property type="entry name" value="Glycogen Phosphorylase B"/>
    <property type="match status" value="1"/>
</dbReference>
<evidence type="ECO:0000313" key="12">
    <source>
        <dbReference type="RefSeq" id="XP_006824651.1"/>
    </source>
</evidence>
<evidence type="ECO:0000256" key="3">
    <source>
        <dbReference type="ARBA" id="ARBA00022737"/>
    </source>
</evidence>
<accession>A0ABM0MXB0</accession>
<evidence type="ECO:0000256" key="1">
    <source>
        <dbReference type="ARBA" id="ARBA00022536"/>
    </source>
</evidence>
<dbReference type="SUPFAM" id="SSF57184">
    <property type="entry name" value="Growth factor receptor domain"/>
    <property type="match status" value="1"/>
</dbReference>
<dbReference type="PROSITE" id="PS00022">
    <property type="entry name" value="EGF_1"/>
    <property type="match status" value="3"/>
</dbReference>
<dbReference type="Pfam" id="PF00008">
    <property type="entry name" value="EGF"/>
    <property type="match status" value="2"/>
</dbReference>
<evidence type="ECO:0000259" key="9">
    <source>
        <dbReference type="PROSITE" id="PS50026"/>
    </source>
</evidence>